<protein>
    <submittedName>
        <fullName evidence="1">Uncharacterized protein</fullName>
    </submittedName>
</protein>
<evidence type="ECO:0000313" key="1">
    <source>
        <dbReference type="EMBL" id="GBF06365.1"/>
    </source>
</evidence>
<gene>
    <name evidence="1" type="ORF">DAERI_080156</name>
</gene>
<organism evidence="1 2">
    <name type="scientific">Deinococcus aerius</name>
    <dbReference type="NCBI Taxonomy" id="200253"/>
    <lineage>
        <taxon>Bacteria</taxon>
        <taxon>Thermotogati</taxon>
        <taxon>Deinococcota</taxon>
        <taxon>Deinococci</taxon>
        <taxon>Deinococcales</taxon>
        <taxon>Deinococcaceae</taxon>
        <taxon>Deinococcus</taxon>
    </lineage>
</organism>
<proteinExistence type="predicted"/>
<dbReference type="RefSeq" id="WP_103129739.1">
    <property type="nucleotide sequence ID" value="NZ_BFAG01000008.1"/>
</dbReference>
<dbReference type="Proteomes" id="UP000236569">
    <property type="component" value="Unassembled WGS sequence"/>
</dbReference>
<dbReference type="EMBL" id="BFAG01000008">
    <property type="protein sequence ID" value="GBF06365.1"/>
    <property type="molecule type" value="Genomic_DNA"/>
</dbReference>
<comment type="caution">
    <text evidence="1">The sequence shown here is derived from an EMBL/GenBank/DDBJ whole genome shotgun (WGS) entry which is preliminary data.</text>
</comment>
<keyword evidence="2" id="KW-1185">Reference proteome</keyword>
<name>A0A2I9DZE0_9DEIO</name>
<reference evidence="2" key="1">
    <citation type="submission" date="2018-01" db="EMBL/GenBank/DDBJ databases">
        <title>Draft Genome Sequence of the Radioresistant Bacterium Deinococcus aerius TR0125, Isolated from the Higher Atmosphere above Japan.</title>
        <authorList>
            <person name="Satoh K."/>
            <person name="Arai H."/>
            <person name="Sanzen T."/>
            <person name="Kawaguchi Y."/>
            <person name="Hayashi H."/>
            <person name="Yokobori S."/>
            <person name="Yamagishi A."/>
            <person name="Oono Y."/>
            <person name="Narumi I."/>
        </authorList>
    </citation>
    <scope>NUCLEOTIDE SEQUENCE [LARGE SCALE GENOMIC DNA]</scope>
    <source>
        <strain evidence="2">TR0125</strain>
    </source>
</reference>
<sequence length="80" mass="8637">MTREFNSVVAHFGDAAIPGRIEALEGGRGFMRVSLTQPLPEAGEGTEGVLEMHDGARFRVTVTERLPGGNELRMKLVGRG</sequence>
<dbReference type="AlphaFoldDB" id="A0A2I9DZE0"/>
<evidence type="ECO:0000313" key="2">
    <source>
        <dbReference type="Proteomes" id="UP000236569"/>
    </source>
</evidence>
<dbReference type="OrthoDB" id="72151at2"/>
<accession>A0A2I9DZE0</accession>